<dbReference type="EMBL" id="SPHZ02000009">
    <property type="protein sequence ID" value="KAF0899509.1"/>
    <property type="molecule type" value="Genomic_DNA"/>
</dbReference>
<organism evidence="2 3">
    <name type="scientific">Oryza meyeriana var. granulata</name>
    <dbReference type="NCBI Taxonomy" id="110450"/>
    <lineage>
        <taxon>Eukaryota</taxon>
        <taxon>Viridiplantae</taxon>
        <taxon>Streptophyta</taxon>
        <taxon>Embryophyta</taxon>
        <taxon>Tracheophyta</taxon>
        <taxon>Spermatophyta</taxon>
        <taxon>Magnoliopsida</taxon>
        <taxon>Liliopsida</taxon>
        <taxon>Poales</taxon>
        <taxon>Poaceae</taxon>
        <taxon>BOP clade</taxon>
        <taxon>Oryzoideae</taxon>
        <taxon>Oryzeae</taxon>
        <taxon>Oryzinae</taxon>
        <taxon>Oryza</taxon>
        <taxon>Oryza meyeriana</taxon>
    </lineage>
</organism>
<keyword evidence="3" id="KW-1185">Reference proteome</keyword>
<accession>A0A6G1CH50</accession>
<evidence type="ECO:0000313" key="3">
    <source>
        <dbReference type="Proteomes" id="UP000479710"/>
    </source>
</evidence>
<gene>
    <name evidence="2" type="ORF">E2562_019992</name>
</gene>
<comment type="caution">
    <text evidence="2">The sequence shown here is derived from an EMBL/GenBank/DDBJ whole genome shotgun (WGS) entry which is preliminary data.</text>
</comment>
<evidence type="ECO:0000313" key="2">
    <source>
        <dbReference type="EMBL" id="KAF0899509.1"/>
    </source>
</evidence>
<feature type="region of interest" description="Disordered" evidence="1">
    <location>
        <begin position="54"/>
        <end position="83"/>
    </location>
</feature>
<reference evidence="2 3" key="1">
    <citation type="submission" date="2019-11" db="EMBL/GenBank/DDBJ databases">
        <title>Whole genome sequence of Oryza granulata.</title>
        <authorList>
            <person name="Li W."/>
        </authorList>
    </citation>
    <scope>NUCLEOTIDE SEQUENCE [LARGE SCALE GENOMIC DNA]</scope>
    <source>
        <strain evidence="3">cv. Menghai</strain>
        <tissue evidence="2">Leaf</tissue>
    </source>
</reference>
<protein>
    <submittedName>
        <fullName evidence="2">Uncharacterized protein</fullName>
    </submittedName>
</protein>
<sequence>MDTVTTMEVRRTALPIPFGLPRAPQIWAPGSRGWRVCDGFGVSVLCHRARHGSPHRERWLPTNPAPPVTSTRSARRRRPSGTFPPADPLMNVCFIWQAEPGATPPWYVSSDAISGEDGYAPLAWMQQQQFIGSFRLNHETGSVRCHKSDCWPKIRGGLEEGIGDKPHCGLGWVGLIWRVRFEMDSDFGV</sequence>
<name>A0A6G1CH50_9ORYZ</name>
<dbReference type="AlphaFoldDB" id="A0A6G1CH50"/>
<dbReference type="Proteomes" id="UP000479710">
    <property type="component" value="Unassembled WGS sequence"/>
</dbReference>
<proteinExistence type="predicted"/>
<evidence type="ECO:0000256" key="1">
    <source>
        <dbReference type="SAM" id="MobiDB-lite"/>
    </source>
</evidence>